<keyword evidence="2 8" id="KW-0812">Transmembrane</keyword>
<gene>
    <name evidence="10" type="primary">LOC112278524</name>
    <name evidence="9" type="ORF">PHYPA_030866</name>
</gene>
<feature type="transmembrane region" description="Helical" evidence="8">
    <location>
        <begin position="144"/>
        <end position="165"/>
    </location>
</feature>
<dbReference type="EnsemblPlants" id="Pp3c27_3440V3.3">
    <property type="protein sequence ID" value="Pp3c27_3440V3.3"/>
    <property type="gene ID" value="Pp3c27_3440"/>
</dbReference>
<feature type="transmembrane region" description="Helical" evidence="8">
    <location>
        <begin position="57"/>
        <end position="79"/>
    </location>
</feature>
<dbReference type="RefSeq" id="XP_024367901.1">
    <property type="nucleotide sequence ID" value="XM_024512133.2"/>
</dbReference>
<accession>A0A2K1IAI5</accession>
<comment type="subcellular location">
    <subcellularLocation>
        <location evidence="1">Endomembrane system</location>
        <topology evidence="1">Multi-pass membrane protein</topology>
    </subcellularLocation>
</comment>
<feature type="transmembrane region" description="Helical" evidence="8">
    <location>
        <begin position="91"/>
        <end position="117"/>
    </location>
</feature>
<evidence type="ECO:0000313" key="10">
    <source>
        <dbReference type="EnsemblPlants" id="Pp3c27_3440V3.1"/>
    </source>
</evidence>
<evidence type="ECO:0000256" key="5">
    <source>
        <dbReference type="ARBA" id="ARBA00023136"/>
    </source>
</evidence>
<dbReference type="KEGG" id="ppp:112278524"/>
<evidence type="ECO:0000256" key="2">
    <source>
        <dbReference type="ARBA" id="ARBA00022692"/>
    </source>
</evidence>
<dbReference type="InterPro" id="IPR052222">
    <property type="entry name" value="DESIGUAL"/>
</dbReference>
<comment type="similarity">
    <text evidence="6">Belongs to the DESIGUAL family.</text>
</comment>
<dbReference type="Pfam" id="PF06749">
    <property type="entry name" value="DUF1218"/>
    <property type="match status" value="1"/>
</dbReference>
<dbReference type="EnsemblPlants" id="Pp3c27_3440V3.2">
    <property type="protein sequence ID" value="Pp3c27_3440V3.2"/>
    <property type="gene ID" value="Pp3c27_3440"/>
</dbReference>
<feature type="compositionally biased region" description="Basic and acidic residues" evidence="7">
    <location>
        <begin position="181"/>
        <end position="191"/>
    </location>
</feature>
<evidence type="ECO:0000256" key="7">
    <source>
        <dbReference type="SAM" id="MobiDB-lite"/>
    </source>
</evidence>
<dbReference type="GO" id="GO:0012505">
    <property type="term" value="C:endomembrane system"/>
    <property type="evidence" value="ECO:0007669"/>
    <property type="project" value="UniProtKB-SubCell"/>
</dbReference>
<dbReference type="PANTHER" id="PTHR31769">
    <property type="entry name" value="OS07G0462200 PROTEIN-RELATED"/>
    <property type="match status" value="1"/>
</dbReference>
<dbReference type="Gramene" id="Pp3c27_3440V3.2">
    <property type="protein sequence ID" value="Pp3c27_3440V3.2"/>
    <property type="gene ID" value="Pp3c27_3440"/>
</dbReference>
<keyword evidence="11" id="KW-1185">Reference proteome</keyword>
<dbReference type="EnsemblPlants" id="Pp3c27_3440V3.1">
    <property type="protein sequence ID" value="Pp3c27_3440V3.1"/>
    <property type="gene ID" value="Pp3c27_3440"/>
</dbReference>
<protein>
    <submittedName>
        <fullName evidence="9 10">Uncharacterized protein</fullName>
    </submittedName>
</protein>
<name>A0A2K1IAI5_PHYPA</name>
<evidence type="ECO:0000256" key="4">
    <source>
        <dbReference type="ARBA" id="ARBA00022989"/>
    </source>
</evidence>
<evidence type="ECO:0000313" key="11">
    <source>
        <dbReference type="Proteomes" id="UP000006727"/>
    </source>
</evidence>
<evidence type="ECO:0000256" key="8">
    <source>
        <dbReference type="SAM" id="Phobius"/>
    </source>
</evidence>
<organism evidence="9">
    <name type="scientific">Physcomitrium patens</name>
    <name type="common">Spreading-leaved earth moss</name>
    <name type="synonym">Physcomitrella patens</name>
    <dbReference type="NCBI Taxonomy" id="3218"/>
    <lineage>
        <taxon>Eukaryota</taxon>
        <taxon>Viridiplantae</taxon>
        <taxon>Streptophyta</taxon>
        <taxon>Embryophyta</taxon>
        <taxon>Bryophyta</taxon>
        <taxon>Bryophytina</taxon>
        <taxon>Bryopsida</taxon>
        <taxon>Funariidae</taxon>
        <taxon>Funariales</taxon>
        <taxon>Funariaceae</taxon>
        <taxon>Physcomitrium</taxon>
    </lineage>
</organism>
<evidence type="ECO:0000256" key="6">
    <source>
        <dbReference type="ARBA" id="ARBA00029467"/>
    </source>
</evidence>
<sequence length="200" mass="21970">MEKLSPRMLGAALFFDIFAFGLALGAMAKRSTARPTYAEPGYLTCGYTKDVSTGLAASAFVFLLFGQVLSTGYACCIYCGKPTQKSGFSRVCTILFLILSWLSFVIAELFLLIGAIVNSIRTKGQLDVGVVSEDENFCRQTKKAIFAVGAAFTFLTMIFSIGYIFQAKTNGKEREWHSYRGEADPYTDHEGPSMSMTAYH</sequence>
<feature type="region of interest" description="Disordered" evidence="7">
    <location>
        <begin position="181"/>
        <end position="200"/>
    </location>
</feature>
<reference evidence="10" key="3">
    <citation type="submission" date="2020-12" db="UniProtKB">
        <authorList>
            <consortium name="EnsemblPlants"/>
        </authorList>
    </citation>
    <scope>IDENTIFICATION</scope>
</reference>
<keyword evidence="4 8" id="KW-1133">Transmembrane helix</keyword>
<dbReference type="Proteomes" id="UP000006727">
    <property type="component" value="Chromosome 27"/>
</dbReference>
<keyword evidence="5 8" id="KW-0472">Membrane</keyword>
<evidence type="ECO:0000256" key="1">
    <source>
        <dbReference type="ARBA" id="ARBA00004127"/>
    </source>
</evidence>
<dbReference type="OMA" id="YRRVFFE"/>
<dbReference type="Gramene" id="Pp3c27_3440V3.3">
    <property type="protein sequence ID" value="Pp3c27_3440V3.3"/>
    <property type="gene ID" value="Pp3c27_3440"/>
</dbReference>
<dbReference type="GeneID" id="112278524"/>
<evidence type="ECO:0000313" key="9">
    <source>
        <dbReference type="EMBL" id="PNR26292.1"/>
    </source>
</evidence>
<dbReference type="Gramene" id="Pp3c27_3440V3.1">
    <property type="protein sequence ID" value="Pp3c27_3440V3.1"/>
    <property type="gene ID" value="Pp3c27_3440"/>
</dbReference>
<dbReference type="AlphaFoldDB" id="A0A2K1IAI5"/>
<dbReference type="EMBL" id="ABEU02000027">
    <property type="protein sequence ID" value="PNR26292.1"/>
    <property type="molecule type" value="Genomic_DNA"/>
</dbReference>
<evidence type="ECO:0000256" key="3">
    <source>
        <dbReference type="ARBA" id="ARBA00022729"/>
    </source>
</evidence>
<dbReference type="InterPro" id="IPR009606">
    <property type="entry name" value="DEAL/Modifying_wall_lignin1/2"/>
</dbReference>
<proteinExistence type="inferred from homology"/>
<dbReference type="PaxDb" id="3218-PP1S54_279V6.2"/>
<keyword evidence="3" id="KW-0732">Signal</keyword>
<dbReference type="OrthoDB" id="2015495at2759"/>
<reference evidence="9 11" key="1">
    <citation type="journal article" date="2008" name="Science">
        <title>The Physcomitrella genome reveals evolutionary insights into the conquest of land by plants.</title>
        <authorList>
            <person name="Rensing S."/>
            <person name="Lang D."/>
            <person name="Zimmer A."/>
            <person name="Terry A."/>
            <person name="Salamov A."/>
            <person name="Shapiro H."/>
            <person name="Nishiyama T."/>
            <person name="Perroud P.-F."/>
            <person name="Lindquist E."/>
            <person name="Kamisugi Y."/>
            <person name="Tanahashi T."/>
            <person name="Sakakibara K."/>
            <person name="Fujita T."/>
            <person name="Oishi K."/>
            <person name="Shin-I T."/>
            <person name="Kuroki Y."/>
            <person name="Toyoda A."/>
            <person name="Suzuki Y."/>
            <person name="Hashimoto A."/>
            <person name="Yamaguchi K."/>
            <person name="Sugano A."/>
            <person name="Kohara Y."/>
            <person name="Fujiyama A."/>
            <person name="Anterola A."/>
            <person name="Aoki S."/>
            <person name="Ashton N."/>
            <person name="Barbazuk W.B."/>
            <person name="Barker E."/>
            <person name="Bennetzen J."/>
            <person name="Bezanilla M."/>
            <person name="Blankenship R."/>
            <person name="Cho S.H."/>
            <person name="Dutcher S."/>
            <person name="Estelle M."/>
            <person name="Fawcett J.A."/>
            <person name="Gundlach H."/>
            <person name="Hanada K."/>
            <person name="Heyl A."/>
            <person name="Hicks K.A."/>
            <person name="Hugh J."/>
            <person name="Lohr M."/>
            <person name="Mayer K."/>
            <person name="Melkozernov A."/>
            <person name="Murata T."/>
            <person name="Nelson D."/>
            <person name="Pils B."/>
            <person name="Prigge M."/>
            <person name="Reiss B."/>
            <person name="Renner T."/>
            <person name="Rombauts S."/>
            <person name="Rushton P."/>
            <person name="Sanderfoot A."/>
            <person name="Schween G."/>
            <person name="Shiu S.-H."/>
            <person name="Stueber K."/>
            <person name="Theodoulou F.L."/>
            <person name="Tu H."/>
            <person name="Van de Peer Y."/>
            <person name="Verrier P.J."/>
            <person name="Waters E."/>
            <person name="Wood A."/>
            <person name="Yang L."/>
            <person name="Cove D."/>
            <person name="Cuming A."/>
            <person name="Hasebe M."/>
            <person name="Lucas S."/>
            <person name="Mishler D.B."/>
            <person name="Reski R."/>
            <person name="Grigoriev I."/>
            <person name="Quatrano R.S."/>
            <person name="Boore J.L."/>
        </authorList>
    </citation>
    <scope>NUCLEOTIDE SEQUENCE [LARGE SCALE GENOMIC DNA]</scope>
    <source>
        <strain evidence="10 11">cv. Gransden 2004</strain>
    </source>
</reference>
<reference evidence="9 11" key="2">
    <citation type="journal article" date="2018" name="Plant J.">
        <title>The Physcomitrella patens chromosome-scale assembly reveals moss genome structure and evolution.</title>
        <authorList>
            <person name="Lang D."/>
            <person name="Ullrich K.K."/>
            <person name="Murat F."/>
            <person name="Fuchs J."/>
            <person name="Jenkins J."/>
            <person name="Haas F.B."/>
            <person name="Piednoel M."/>
            <person name="Gundlach H."/>
            <person name="Van Bel M."/>
            <person name="Meyberg R."/>
            <person name="Vives C."/>
            <person name="Morata J."/>
            <person name="Symeonidi A."/>
            <person name="Hiss M."/>
            <person name="Muchero W."/>
            <person name="Kamisugi Y."/>
            <person name="Saleh O."/>
            <person name="Blanc G."/>
            <person name="Decker E.L."/>
            <person name="van Gessel N."/>
            <person name="Grimwood J."/>
            <person name="Hayes R.D."/>
            <person name="Graham S.W."/>
            <person name="Gunter L.E."/>
            <person name="McDaniel S.F."/>
            <person name="Hoernstein S.N.W."/>
            <person name="Larsson A."/>
            <person name="Li F.W."/>
            <person name="Perroud P.F."/>
            <person name="Phillips J."/>
            <person name="Ranjan P."/>
            <person name="Rokshar D.S."/>
            <person name="Rothfels C.J."/>
            <person name="Schneider L."/>
            <person name="Shu S."/>
            <person name="Stevenson D.W."/>
            <person name="Thummler F."/>
            <person name="Tillich M."/>
            <person name="Villarreal Aguilar J.C."/>
            <person name="Widiez T."/>
            <person name="Wong G.K."/>
            <person name="Wymore A."/>
            <person name="Zhang Y."/>
            <person name="Zimmer A.D."/>
            <person name="Quatrano R.S."/>
            <person name="Mayer K.F.X."/>
            <person name="Goodstein D."/>
            <person name="Casacuberta J.M."/>
            <person name="Vandepoele K."/>
            <person name="Reski R."/>
            <person name="Cuming A.C."/>
            <person name="Tuskan G.A."/>
            <person name="Maumus F."/>
            <person name="Salse J."/>
            <person name="Schmutz J."/>
            <person name="Rensing S.A."/>
        </authorList>
    </citation>
    <scope>NUCLEOTIDE SEQUENCE [LARGE SCALE GENOMIC DNA]</scope>
    <source>
        <strain evidence="10 11">cv. Gransden 2004</strain>
    </source>
</reference>